<evidence type="ECO:0000313" key="3">
    <source>
        <dbReference type="Proteomes" id="UP001516472"/>
    </source>
</evidence>
<feature type="compositionally biased region" description="Low complexity" evidence="1">
    <location>
        <begin position="221"/>
        <end position="234"/>
    </location>
</feature>
<dbReference type="InterPro" id="IPR023393">
    <property type="entry name" value="START-like_dom_sf"/>
</dbReference>
<reference evidence="2 3" key="1">
    <citation type="submission" date="2020-02" db="EMBL/GenBank/DDBJ databases">
        <authorList>
            <person name="Babadi Z.K."/>
            <person name="Risdian C."/>
            <person name="Ebrahimipour G.H."/>
            <person name="Wink J."/>
        </authorList>
    </citation>
    <scope>NUCLEOTIDE SEQUENCE [LARGE SCALE GENOMIC DNA]</scope>
    <source>
        <strain evidence="2 3">ZKHCc1 1396</strain>
    </source>
</reference>
<evidence type="ECO:0000256" key="1">
    <source>
        <dbReference type="SAM" id="MobiDB-lite"/>
    </source>
</evidence>
<protein>
    <submittedName>
        <fullName evidence="2">Uncharacterized protein</fullName>
    </submittedName>
</protein>
<feature type="compositionally biased region" description="Low complexity" evidence="1">
    <location>
        <begin position="159"/>
        <end position="191"/>
    </location>
</feature>
<accession>A0ABR9PP75</accession>
<sequence>MGTIHEPLEDGALASLPDGTRVTVVRCVPAKQLRLRLEREEWGRARTVQLRLIPSVHGITVALHAEGLPDAGVREELLARWTHALESWEAFSGRHVAVSRSGPPTRDPAGGKEAQETPSLEKGLAERGAADLKAAGPAGGARGVKQSAARGAKKSVSAKPPSGVRKGVKKGVAAKSRGGVKKGVAAKPLGGVKKGVKKSAEAKPRGGVKKSVSAKPRGGVKKSVAAKRAGGARKAPGRKTAAAKKTRTRK</sequence>
<gene>
    <name evidence="2" type="ORF">G4177_16230</name>
</gene>
<feature type="region of interest" description="Disordered" evidence="1">
    <location>
        <begin position="95"/>
        <end position="122"/>
    </location>
</feature>
<dbReference type="EMBL" id="JAAIYO010000004">
    <property type="protein sequence ID" value="MBE4749713.1"/>
    <property type="molecule type" value="Genomic_DNA"/>
</dbReference>
<keyword evidence="3" id="KW-1185">Reference proteome</keyword>
<comment type="caution">
    <text evidence="2">The sequence shown here is derived from an EMBL/GenBank/DDBJ whole genome shotgun (WGS) entry which is preliminary data.</text>
</comment>
<name>A0ABR9PP75_9BACT</name>
<evidence type="ECO:0000313" key="2">
    <source>
        <dbReference type="EMBL" id="MBE4749713.1"/>
    </source>
</evidence>
<proteinExistence type="predicted"/>
<feature type="region of interest" description="Disordered" evidence="1">
    <location>
        <begin position="134"/>
        <end position="250"/>
    </location>
</feature>
<dbReference type="Gene3D" id="3.30.530.20">
    <property type="match status" value="1"/>
</dbReference>
<feature type="compositionally biased region" description="Basic residues" evidence="1">
    <location>
        <begin position="235"/>
        <end position="250"/>
    </location>
</feature>
<dbReference type="RefSeq" id="WP_193349162.1">
    <property type="nucleotide sequence ID" value="NZ_CBCSIP010000333.1"/>
</dbReference>
<dbReference type="Proteomes" id="UP001516472">
    <property type="component" value="Unassembled WGS sequence"/>
</dbReference>
<organism evidence="2 3">
    <name type="scientific">Corallococcus soli</name>
    <dbReference type="NCBI Taxonomy" id="2710757"/>
    <lineage>
        <taxon>Bacteria</taxon>
        <taxon>Pseudomonadati</taxon>
        <taxon>Myxococcota</taxon>
        <taxon>Myxococcia</taxon>
        <taxon>Myxococcales</taxon>
        <taxon>Cystobacterineae</taxon>
        <taxon>Myxococcaceae</taxon>
        <taxon>Corallococcus</taxon>
    </lineage>
</organism>